<dbReference type="PANTHER" id="PTHR43037">
    <property type="entry name" value="UNNAMED PRODUCT-RELATED"/>
    <property type="match status" value="1"/>
</dbReference>
<dbReference type="Gene3D" id="3.40.50.1820">
    <property type="entry name" value="alpha/beta hydrolase"/>
    <property type="match status" value="1"/>
</dbReference>
<sequence>MTAMRTLRGLAVLALLAVAVGCGGPGEAGSQDKADDKTETKADPGEPGLHKKVKVDGGKTYDVYVPKGRSLDEPVPAVLVLHGMPGDAAEAREQSGLDALADEEGFLAVYPDNPNGSWTPNPDDEGDSDFVRDIITDLTGTWNADPKRIFVSGTSNGGDMALTIGAKLPDLVAGIAAVVPAGTEEVAKVMDAVETPVPLIAFFGGNDPREGLGLDLVATWRDRVECGKAKTDKGKQVTVREYACADDTAVVTQEVHEGFHEWFGTAAEPEPVWASAAMWEFFTRKS</sequence>
<proteinExistence type="predicted"/>
<organism evidence="5 6">
    <name type="scientific">Stackebrandtia nassauensis (strain DSM 44728 / CIP 108903 / NRRL B-16338 / NBRC 102104 / LLR-40K-21)</name>
    <dbReference type="NCBI Taxonomy" id="446470"/>
    <lineage>
        <taxon>Bacteria</taxon>
        <taxon>Bacillati</taxon>
        <taxon>Actinomycetota</taxon>
        <taxon>Actinomycetes</taxon>
        <taxon>Glycomycetales</taxon>
        <taxon>Glycomycetaceae</taxon>
        <taxon>Stackebrandtia</taxon>
    </lineage>
</organism>
<dbReference type="Proteomes" id="UP000000844">
    <property type="component" value="Chromosome"/>
</dbReference>
<dbReference type="STRING" id="446470.Snas_0080"/>
<evidence type="ECO:0000256" key="2">
    <source>
        <dbReference type="SAM" id="MobiDB-lite"/>
    </source>
</evidence>
<evidence type="ECO:0000313" key="5">
    <source>
        <dbReference type="EMBL" id="ADD39802.1"/>
    </source>
</evidence>
<dbReference type="OrthoDB" id="9767239at2"/>
<dbReference type="PANTHER" id="PTHR43037:SF1">
    <property type="entry name" value="BLL1128 PROTEIN"/>
    <property type="match status" value="1"/>
</dbReference>
<keyword evidence="6" id="KW-1185">Reference proteome</keyword>
<feature type="domain" description="AB hydrolase-1" evidence="4">
    <location>
        <begin position="76"/>
        <end position="192"/>
    </location>
</feature>
<dbReference type="eggNOG" id="COG3509">
    <property type="taxonomic scope" value="Bacteria"/>
</dbReference>
<reference evidence="5 6" key="1">
    <citation type="journal article" date="2009" name="Stand. Genomic Sci.">
        <title>Complete genome sequence of Stackebrandtia nassauensis type strain (LLR-40K-21).</title>
        <authorList>
            <person name="Munk C."/>
            <person name="Lapidus A."/>
            <person name="Copeland A."/>
            <person name="Jando M."/>
            <person name="Mayilraj S."/>
            <person name="Glavina Del Rio T."/>
            <person name="Nolan M."/>
            <person name="Chen F."/>
            <person name="Lucas S."/>
            <person name="Tice H."/>
            <person name="Cheng J.F."/>
            <person name="Han C."/>
            <person name="Detter J.C."/>
            <person name="Bruce D."/>
            <person name="Goodwin L."/>
            <person name="Chain P."/>
            <person name="Pitluck S."/>
            <person name="Goker M."/>
            <person name="Ovchinikova G."/>
            <person name="Pati A."/>
            <person name="Ivanova N."/>
            <person name="Mavromatis K."/>
            <person name="Chen A."/>
            <person name="Palaniappan K."/>
            <person name="Land M."/>
            <person name="Hauser L."/>
            <person name="Chang Y.J."/>
            <person name="Jeffries C.D."/>
            <person name="Bristow J."/>
            <person name="Eisen J.A."/>
            <person name="Markowitz V."/>
            <person name="Hugenholtz P."/>
            <person name="Kyrpides N.C."/>
            <person name="Klenk H.P."/>
        </authorList>
    </citation>
    <scope>NUCLEOTIDE SEQUENCE [LARGE SCALE GENOMIC DNA]</scope>
    <source>
        <strain evidence="6">DSM 44728 / CIP 108903 / NRRL B-16338 / NBRC 102104 / LLR-40K-21</strain>
    </source>
</reference>
<dbReference type="InterPro" id="IPR000073">
    <property type="entry name" value="AB_hydrolase_1"/>
</dbReference>
<name>D3Q0D8_STANL</name>
<gene>
    <name evidence="5" type="ordered locus">Snas_0080</name>
</gene>
<dbReference type="KEGG" id="sna:Snas_0080"/>
<dbReference type="PROSITE" id="PS51257">
    <property type="entry name" value="PROKAR_LIPOPROTEIN"/>
    <property type="match status" value="1"/>
</dbReference>
<dbReference type="HOGENOM" id="CLU_972898_0_0_11"/>
<dbReference type="RefSeq" id="WP_013015373.1">
    <property type="nucleotide sequence ID" value="NC_013947.1"/>
</dbReference>
<dbReference type="InterPro" id="IPR029058">
    <property type="entry name" value="AB_hydrolase_fold"/>
</dbReference>
<evidence type="ECO:0000313" key="6">
    <source>
        <dbReference type="Proteomes" id="UP000000844"/>
    </source>
</evidence>
<feature type="signal peptide" evidence="3">
    <location>
        <begin position="1"/>
        <end position="28"/>
    </location>
</feature>
<protein>
    <submittedName>
        <fullName evidence="5">Poly(3-hydroxybutyrate) depolymerase-like protein</fullName>
    </submittedName>
</protein>
<evidence type="ECO:0000259" key="4">
    <source>
        <dbReference type="Pfam" id="PF00561"/>
    </source>
</evidence>
<dbReference type="AlphaFoldDB" id="D3Q0D8"/>
<evidence type="ECO:0000256" key="3">
    <source>
        <dbReference type="SAM" id="SignalP"/>
    </source>
</evidence>
<dbReference type="InterPro" id="IPR050955">
    <property type="entry name" value="Plant_Biomass_Hydrol_Est"/>
</dbReference>
<dbReference type="EMBL" id="CP001778">
    <property type="protein sequence ID" value="ADD39802.1"/>
    <property type="molecule type" value="Genomic_DNA"/>
</dbReference>
<evidence type="ECO:0000256" key="1">
    <source>
        <dbReference type="ARBA" id="ARBA00022729"/>
    </source>
</evidence>
<accession>D3Q0D8</accession>
<feature type="compositionally biased region" description="Basic and acidic residues" evidence="2">
    <location>
        <begin position="30"/>
        <end position="44"/>
    </location>
</feature>
<dbReference type="SUPFAM" id="SSF53474">
    <property type="entry name" value="alpha/beta-Hydrolases"/>
    <property type="match status" value="1"/>
</dbReference>
<dbReference type="Pfam" id="PF00561">
    <property type="entry name" value="Abhydrolase_1"/>
    <property type="match status" value="1"/>
</dbReference>
<dbReference type="GO" id="GO:0003824">
    <property type="term" value="F:catalytic activity"/>
    <property type="evidence" value="ECO:0007669"/>
    <property type="project" value="UniProtKB-ARBA"/>
</dbReference>
<feature type="region of interest" description="Disordered" evidence="2">
    <location>
        <begin position="25"/>
        <end position="53"/>
    </location>
</feature>
<feature type="chain" id="PRO_5038519448" evidence="3">
    <location>
        <begin position="29"/>
        <end position="286"/>
    </location>
</feature>
<keyword evidence="1 3" id="KW-0732">Signal</keyword>